<keyword evidence="5 8" id="KW-0472">Membrane</keyword>
<organism evidence="9 10">
    <name type="scientific">Frankliniella occidentalis</name>
    <name type="common">Western flower thrips</name>
    <name type="synonym">Euthrips occidentalis</name>
    <dbReference type="NCBI Taxonomy" id="133901"/>
    <lineage>
        <taxon>Eukaryota</taxon>
        <taxon>Metazoa</taxon>
        <taxon>Ecdysozoa</taxon>
        <taxon>Arthropoda</taxon>
        <taxon>Hexapoda</taxon>
        <taxon>Insecta</taxon>
        <taxon>Pterygota</taxon>
        <taxon>Neoptera</taxon>
        <taxon>Paraneoptera</taxon>
        <taxon>Thysanoptera</taxon>
        <taxon>Terebrantia</taxon>
        <taxon>Thripoidea</taxon>
        <taxon>Thripidae</taxon>
        <taxon>Frankliniella</taxon>
    </lineage>
</organism>
<accession>A0A9C6XSJ0</accession>
<name>A0A9C6XSJ0_FRAOC</name>
<comment type="subcellular location">
    <subcellularLocation>
        <location evidence="1">Cell membrane</location>
        <topology evidence="1">Multi-pass membrane protein</topology>
    </subcellularLocation>
</comment>
<dbReference type="InterPro" id="IPR052192">
    <property type="entry name" value="Insect_Ionotropic_Sensory_Rcpt"/>
</dbReference>
<dbReference type="Proteomes" id="UP000504606">
    <property type="component" value="Unplaced"/>
</dbReference>
<dbReference type="OrthoDB" id="8196005at2759"/>
<dbReference type="GO" id="GO:0005886">
    <property type="term" value="C:plasma membrane"/>
    <property type="evidence" value="ECO:0007669"/>
    <property type="project" value="UniProtKB-SubCell"/>
</dbReference>
<proteinExistence type="predicted"/>
<feature type="transmembrane region" description="Helical" evidence="8">
    <location>
        <begin position="660"/>
        <end position="681"/>
    </location>
</feature>
<evidence type="ECO:0000256" key="1">
    <source>
        <dbReference type="ARBA" id="ARBA00004651"/>
    </source>
</evidence>
<dbReference type="PANTHER" id="PTHR42643:SF24">
    <property type="entry name" value="IONOTROPIC RECEPTOR 60A"/>
    <property type="match status" value="1"/>
</dbReference>
<evidence type="ECO:0000256" key="2">
    <source>
        <dbReference type="ARBA" id="ARBA00022475"/>
    </source>
</evidence>
<gene>
    <name evidence="10" type="primary">LOC127750886</name>
</gene>
<sequence>MNHSTFESITRDNNAKSFCHISSDSCESSAKLWPDKGAGGHLALVGARPLCMVWSRLLLSSATLTLHGWCLSIASNLSDMVVHIALMLKVAAELLCSIDPVTLKVMNSALPDGAPIRIHMQHSFCFADGYLQRLHRTERWSLRVLSGSRVWLAHRVHFVPPAVFVVIGKALWVRDTLLHYPELESEWNSSALFLGILPRSATEAEVRTLLWDTWTSLSLADLTVLVSAGHANWTAHAAFPFADATGQCGRVVNAHATFRTWSLVSGEAMDRFTVFPVKEPADLDGCFLAVNLQYDPNIFSPGYLIPEGYAMAMLNALLKYLNVRPLRITAPTDQFDTTPGAPDWSWYDALSGLDSGQVDLLVGQYSFTAERHDLYSSLGPFGSTYYRWYLPLPQPSFLPVAPHLAMPLPVVVLMLLMLVTTVLVMSAAGGHDPLIIVWAMFVEQPVNTAGVMRPSLLALVLTALLGFLNVNVFIKSSIVYSMSSPQLNEALRTPADLLALDRVVVGVESPFMQDLLENSEDLTFRLLSNHTQECYINYTSCVDRVQSYSGQETSNGGEFYCMLCSDELISFTTGGQVGSIMYPLSEALHRNVYGWYARKWFPLRDRANNLILLLQQSGLLPLWTQTLSNNLSAVQSLSRRRRKCQNGEACSISFARARNLFIMLSLGLMVAATVLLAELAVHKASVRTTMRSNRKTLKGTIPAFPGIVRRESKCA</sequence>
<keyword evidence="2" id="KW-1003">Cell membrane</keyword>
<keyword evidence="7" id="KW-0325">Glycoprotein</keyword>
<evidence type="ECO:0000256" key="7">
    <source>
        <dbReference type="ARBA" id="ARBA00023180"/>
    </source>
</evidence>
<keyword evidence="4 8" id="KW-1133">Transmembrane helix</keyword>
<dbReference type="SUPFAM" id="SSF53850">
    <property type="entry name" value="Periplasmic binding protein-like II"/>
    <property type="match status" value="1"/>
</dbReference>
<evidence type="ECO:0000256" key="5">
    <source>
        <dbReference type="ARBA" id="ARBA00023136"/>
    </source>
</evidence>
<keyword evidence="3 8" id="KW-0812">Transmembrane</keyword>
<reference evidence="10" key="1">
    <citation type="submission" date="2025-08" db="UniProtKB">
        <authorList>
            <consortium name="RefSeq"/>
        </authorList>
    </citation>
    <scope>IDENTIFICATION</scope>
    <source>
        <tissue evidence="10">Whole organism</tissue>
    </source>
</reference>
<dbReference type="GeneID" id="127750886"/>
<dbReference type="Gene3D" id="3.40.190.10">
    <property type="entry name" value="Periplasmic binding protein-like II"/>
    <property type="match status" value="1"/>
</dbReference>
<feature type="transmembrane region" description="Helical" evidence="8">
    <location>
        <begin position="456"/>
        <end position="474"/>
    </location>
</feature>
<dbReference type="PANTHER" id="PTHR42643">
    <property type="entry name" value="IONOTROPIC RECEPTOR 20A-RELATED"/>
    <property type="match status" value="1"/>
</dbReference>
<evidence type="ECO:0000313" key="10">
    <source>
        <dbReference type="RefSeq" id="XP_052129495.1"/>
    </source>
</evidence>
<protein>
    <submittedName>
        <fullName evidence="10">Uncharacterized protein LOC127750886</fullName>
    </submittedName>
</protein>
<evidence type="ECO:0000313" key="9">
    <source>
        <dbReference type="Proteomes" id="UP000504606"/>
    </source>
</evidence>
<dbReference type="KEGG" id="foc:127750886"/>
<evidence type="ECO:0000256" key="4">
    <source>
        <dbReference type="ARBA" id="ARBA00022989"/>
    </source>
</evidence>
<feature type="transmembrane region" description="Helical" evidence="8">
    <location>
        <begin position="404"/>
        <end position="425"/>
    </location>
</feature>
<evidence type="ECO:0000256" key="3">
    <source>
        <dbReference type="ARBA" id="ARBA00022692"/>
    </source>
</evidence>
<dbReference type="AlphaFoldDB" id="A0A9C6XSJ0"/>
<dbReference type="RefSeq" id="XP_052129495.1">
    <property type="nucleotide sequence ID" value="XM_052273535.1"/>
</dbReference>
<evidence type="ECO:0000256" key="6">
    <source>
        <dbReference type="ARBA" id="ARBA00023170"/>
    </source>
</evidence>
<evidence type="ECO:0000256" key="8">
    <source>
        <dbReference type="SAM" id="Phobius"/>
    </source>
</evidence>
<keyword evidence="6" id="KW-0675">Receptor</keyword>
<keyword evidence="9" id="KW-1185">Reference proteome</keyword>